<name>A0A5R8LWT2_LACZE</name>
<accession>A0A5R8LWT2</accession>
<organism evidence="2 3">
    <name type="scientific">Lacticaseibacillus zeae</name>
    <name type="common">Lactobacillus zeae</name>
    <dbReference type="NCBI Taxonomy" id="57037"/>
    <lineage>
        <taxon>Bacteria</taxon>
        <taxon>Bacillati</taxon>
        <taxon>Bacillota</taxon>
        <taxon>Bacilli</taxon>
        <taxon>Lactobacillales</taxon>
        <taxon>Lactobacillaceae</taxon>
        <taxon>Lacticaseibacillus</taxon>
    </lineage>
</organism>
<proteinExistence type="predicted"/>
<feature type="region of interest" description="Disordered" evidence="1">
    <location>
        <begin position="17"/>
        <end position="49"/>
    </location>
</feature>
<reference evidence="2 3" key="1">
    <citation type="submission" date="2019-05" db="EMBL/GenBank/DDBJ databases">
        <title>Genome-based reclassification of Lactobacillus casei as Lactobacillus casei subsp. casei. subsp.nov., description of Lactobacillus casei subsp. zeae subsp. nov., and emended description of Lactobacillus casei.</title>
        <authorList>
            <person name="Huang C.-H."/>
        </authorList>
    </citation>
    <scope>NUCLEOTIDE SEQUENCE [LARGE SCALE GENOMIC DNA]</scope>
    <source>
        <strain evidence="2 3">CRBIP24.44</strain>
    </source>
</reference>
<dbReference type="RefSeq" id="WP_138130097.1">
    <property type="nucleotide sequence ID" value="NZ_VBWO01000001.1"/>
</dbReference>
<comment type="caution">
    <text evidence="2">The sequence shown here is derived from an EMBL/GenBank/DDBJ whole genome shotgun (WGS) entry which is preliminary data.</text>
</comment>
<evidence type="ECO:0000256" key="1">
    <source>
        <dbReference type="SAM" id="MobiDB-lite"/>
    </source>
</evidence>
<dbReference type="AlphaFoldDB" id="A0A5R8LWT2"/>
<gene>
    <name evidence="2" type="ORF">FEI15_00790</name>
</gene>
<evidence type="ECO:0000313" key="3">
    <source>
        <dbReference type="Proteomes" id="UP000309885"/>
    </source>
</evidence>
<dbReference type="Proteomes" id="UP000309885">
    <property type="component" value="Unassembled WGS sequence"/>
</dbReference>
<protein>
    <submittedName>
        <fullName evidence="2">Uncharacterized protein</fullName>
    </submittedName>
</protein>
<dbReference type="EMBL" id="VBWO01000001">
    <property type="protein sequence ID" value="TLF41777.1"/>
    <property type="molecule type" value="Genomic_DNA"/>
</dbReference>
<evidence type="ECO:0000313" key="2">
    <source>
        <dbReference type="EMBL" id="TLF41777.1"/>
    </source>
</evidence>
<sequence>MQANKSKNLSDLELTKIVGGDSSMPGRQGWLNGIGEPDKGKNRGSADSGWGDALGKKIAECIAYGLAGRRGPFGCNS</sequence>